<dbReference type="EMBL" id="QRBF01000005">
    <property type="protein sequence ID" value="RDS82494.1"/>
    <property type="molecule type" value="Genomic_DNA"/>
</dbReference>
<evidence type="ECO:0000313" key="1">
    <source>
        <dbReference type="EMBL" id="RDS82494.1"/>
    </source>
</evidence>
<dbReference type="Pfam" id="PF10014">
    <property type="entry name" value="2OG-Fe_Oxy_2"/>
    <property type="match status" value="1"/>
</dbReference>
<sequence length="237" mass="26716">MTSAMNSQSKILQSRAFLHGGPADLFGTGFTTSPAWNLLADSWNDLKQDEYMADGGTYRYRRYSEFQVDSTDRSVTVLPHVPYRQSREYNPLNGGIDRWYRAIREDIQKNSAFQDALLSCIDVLAPLQPRSRWTVKVFQNRIFAKAGEVGKPTPEGVHRDGCDFVLSLLIKRHNIVGGESSVYSSDGEQVEASVMLKDGGDFLFLDDQRTKHCVQPIARLVPVDEGYRDMLIAMFAP</sequence>
<dbReference type="GO" id="GO:0051213">
    <property type="term" value="F:dioxygenase activity"/>
    <property type="evidence" value="ECO:0007669"/>
    <property type="project" value="InterPro"/>
</dbReference>
<accession>A0A370X257</accession>
<proteinExistence type="predicted"/>
<evidence type="ECO:0000313" key="2">
    <source>
        <dbReference type="Proteomes" id="UP000255334"/>
    </source>
</evidence>
<keyword evidence="2" id="KW-1185">Reference proteome</keyword>
<reference evidence="1 2" key="1">
    <citation type="submission" date="2018-07" db="EMBL/GenBank/DDBJ databases">
        <title>Dyella monticola sp. nov. and Dyella psychrodurans sp. nov. isolated from monsoon evergreen broad-leaved forest soil of Dinghu Mountain, China.</title>
        <authorList>
            <person name="Gao Z."/>
            <person name="Qiu L."/>
        </authorList>
    </citation>
    <scope>NUCLEOTIDE SEQUENCE [LARGE SCALE GENOMIC DNA]</scope>
    <source>
        <strain evidence="1 2">4MSK11</strain>
    </source>
</reference>
<dbReference type="Gene3D" id="2.60.120.620">
    <property type="entry name" value="q2cbj1_9rhob like domain"/>
    <property type="match status" value="1"/>
</dbReference>
<dbReference type="AlphaFoldDB" id="A0A370X257"/>
<comment type="caution">
    <text evidence="1">The sequence shown here is derived from an EMBL/GenBank/DDBJ whole genome shotgun (WGS) entry which is preliminary data.</text>
</comment>
<name>A0A370X257_9GAMM</name>
<protein>
    <recommendedName>
        <fullName evidence="3">2OG-Fe dioxygenase family protein</fullName>
    </recommendedName>
</protein>
<dbReference type="OrthoDB" id="6681382at2"/>
<dbReference type="Proteomes" id="UP000255334">
    <property type="component" value="Unassembled WGS sequence"/>
</dbReference>
<evidence type="ECO:0008006" key="3">
    <source>
        <dbReference type="Google" id="ProtNLM"/>
    </source>
</evidence>
<gene>
    <name evidence="1" type="ORF">DWU99_13875</name>
</gene>
<dbReference type="RefSeq" id="WP_115478669.1">
    <property type="nucleotide sequence ID" value="NZ_QRBF01000005.1"/>
</dbReference>
<organism evidence="1 2">
    <name type="scientific">Dyella psychrodurans</name>
    <dbReference type="NCBI Taxonomy" id="1927960"/>
    <lineage>
        <taxon>Bacteria</taxon>
        <taxon>Pseudomonadati</taxon>
        <taxon>Pseudomonadota</taxon>
        <taxon>Gammaproteobacteria</taxon>
        <taxon>Lysobacterales</taxon>
        <taxon>Rhodanobacteraceae</taxon>
        <taxon>Dyella</taxon>
    </lineage>
</organism>
<dbReference type="InterPro" id="IPR018724">
    <property type="entry name" value="2OG-Fe_dioxygenase"/>
</dbReference>